<dbReference type="PANTHER" id="PTHR30528:SF0">
    <property type="entry name" value="CYTOPLASMIC PROTEIN"/>
    <property type="match status" value="1"/>
</dbReference>
<dbReference type="PATRIC" id="fig|1453496.5.peg.1661"/>
<dbReference type="AlphaFoldDB" id="A0A097R0Y7"/>
<evidence type="ECO:0000313" key="2">
    <source>
        <dbReference type="Proteomes" id="UP000029986"/>
    </source>
</evidence>
<dbReference type="Proteomes" id="UP000029986">
    <property type="component" value="Chromosome"/>
</dbReference>
<protein>
    <recommendedName>
        <fullName evidence="3">Cytoplasmic protein</fullName>
    </recommendedName>
</protein>
<reference evidence="1 2" key="1">
    <citation type="journal article" date="2014" name="Gut Pathog.">
        <title>Gene clusters of Hafnia alvei strain FB1 important in survival and pathogenesis: a draft genome perspective.</title>
        <authorList>
            <person name="Tan J.Y."/>
            <person name="Yin W.F."/>
            <person name="Chan K.G."/>
        </authorList>
    </citation>
    <scope>NUCLEOTIDE SEQUENCE [LARGE SCALE GENOMIC DNA]</scope>
    <source>
        <strain evidence="1 2">FB1</strain>
    </source>
</reference>
<proteinExistence type="predicted"/>
<accession>A0A097R0Y7</accession>
<dbReference type="Pfam" id="PF06224">
    <property type="entry name" value="AlkZ-like"/>
    <property type="match status" value="1"/>
</dbReference>
<dbReference type="KEGG" id="hav:AT03_08330"/>
<dbReference type="PANTHER" id="PTHR30528">
    <property type="entry name" value="CYTOPLASMIC PROTEIN"/>
    <property type="match status" value="1"/>
</dbReference>
<name>A0A097R0Y7_HAFAL</name>
<dbReference type="RefSeq" id="WP_025800972.1">
    <property type="nucleotide sequence ID" value="NZ_CP009706.1"/>
</dbReference>
<evidence type="ECO:0000313" key="1">
    <source>
        <dbReference type="EMBL" id="AIU72398.1"/>
    </source>
</evidence>
<dbReference type="InterPro" id="IPR009351">
    <property type="entry name" value="AlkZ-like"/>
</dbReference>
<dbReference type="eggNOG" id="COG3214">
    <property type="taxonomic scope" value="Bacteria"/>
</dbReference>
<dbReference type="OrthoDB" id="9787207at2"/>
<dbReference type="EMBL" id="CP009706">
    <property type="protein sequence ID" value="AIU72398.1"/>
    <property type="molecule type" value="Genomic_DNA"/>
</dbReference>
<keyword evidence="2" id="KW-1185">Reference proteome</keyword>
<gene>
    <name evidence="1" type="ORF">AT03_08330</name>
</gene>
<evidence type="ECO:0008006" key="3">
    <source>
        <dbReference type="Google" id="ProtNLM"/>
    </source>
</evidence>
<dbReference type="HOGENOM" id="CLU_043035_2_0_6"/>
<organism evidence="1 2">
    <name type="scientific">Hafnia alvei FB1</name>
    <dbReference type="NCBI Taxonomy" id="1453496"/>
    <lineage>
        <taxon>Bacteria</taxon>
        <taxon>Pseudomonadati</taxon>
        <taxon>Pseudomonadota</taxon>
        <taxon>Gammaproteobacteria</taxon>
        <taxon>Enterobacterales</taxon>
        <taxon>Hafniaceae</taxon>
        <taxon>Hafnia</taxon>
    </lineage>
</organism>
<sequence>MAEISLPLSALRNLHLHAQGLDKPRRRKATPLDAIACIRQMSLLQIDTINVVARSPYLVLFSRLGLYSEQWLDEALRNGDIFEYWAHEACFIPKEDYRLVRPQMMAPENLGWKYSPEWHLKHQDDISELLAQIRQNGPVKATDFSAKNKKTSGWWEWKPEKRHLETLFSCGQLMVKERINFHRVYDLPERVMPEWNDDVHGISPALAQQQMMANSARSLGAFKAQWLADYYRLKKIDIKETINNLLDSQEIIAVRELETQEHYYIHHSLAHLLAKAQNNEIKATHTTLLSPFDPVVWDRRRASELFGFDYRLECYTPEAKRTFGYFSLPILQRGALVGRIDAKMHRKEKVLELKSLHQEKRVRFTEKKRAELKAAITLFATWQQATEVKIQHQPDDWRHYWGDGWLLDSVLQQA</sequence>